<dbReference type="PROSITE" id="PS51743">
    <property type="entry name" value="ALPHAVIRUS_MT"/>
    <property type="match status" value="1"/>
</dbReference>
<feature type="compositionally biased region" description="Low complexity" evidence="1">
    <location>
        <begin position="1"/>
        <end position="16"/>
    </location>
</feature>
<proteinExistence type="predicted"/>
<feature type="region of interest" description="Disordered" evidence="1">
    <location>
        <begin position="397"/>
        <end position="418"/>
    </location>
</feature>
<dbReference type="EMBL" id="MN611692">
    <property type="protein sequence ID" value="QKI79994.1"/>
    <property type="molecule type" value="Genomic_RNA"/>
</dbReference>
<evidence type="ECO:0000259" key="2">
    <source>
        <dbReference type="PROSITE" id="PS51743"/>
    </source>
</evidence>
<feature type="compositionally biased region" description="Polar residues" evidence="1">
    <location>
        <begin position="406"/>
        <end position="418"/>
    </location>
</feature>
<dbReference type="GO" id="GO:0006396">
    <property type="term" value="P:RNA processing"/>
    <property type="evidence" value="ECO:0007669"/>
    <property type="project" value="InterPro"/>
</dbReference>
<evidence type="ECO:0000313" key="3">
    <source>
        <dbReference type="EMBL" id="QKI79994.1"/>
    </source>
</evidence>
<protein>
    <submittedName>
        <fullName evidence="3">Replicase</fullName>
    </submittedName>
</protein>
<organism evidence="3">
    <name type="scientific">Erysiphe necator associated abispo virus 6</name>
    <dbReference type="NCBI Taxonomy" id="2741922"/>
    <lineage>
        <taxon>Viruses</taxon>
        <taxon>Riboviria</taxon>
    </lineage>
</organism>
<dbReference type="GO" id="GO:0008174">
    <property type="term" value="F:mRNA methyltransferase activity"/>
    <property type="evidence" value="ECO:0007669"/>
    <property type="project" value="UniProtKB-UniRule"/>
</dbReference>
<accession>A0A8E4CVM7</accession>
<evidence type="ECO:0000256" key="1">
    <source>
        <dbReference type="SAM" id="MobiDB-lite"/>
    </source>
</evidence>
<dbReference type="InterPro" id="IPR002588">
    <property type="entry name" value="Alphavirus-like_MT_dom"/>
</dbReference>
<reference evidence="3" key="1">
    <citation type="submission" date="2019-10" db="EMBL/GenBank/DDBJ databases">
        <title>The miscellaneous mycovirome associated to the plant pathogenic fungus Erysiphe necator.</title>
        <authorList>
            <person name="Rodriguez-Romero J."/>
            <person name="Chiapello M."/>
            <person name="Cordoba L."/>
            <person name="Turina M."/>
            <person name="Ayllon M.A."/>
        </authorList>
    </citation>
    <scope>NUCLEOTIDE SEQUENCE</scope>
    <source>
        <strain evidence="3">PMS17_119</strain>
    </source>
</reference>
<name>A0A8E4CVM7_9VIRU</name>
<dbReference type="GO" id="GO:0003723">
    <property type="term" value="F:RNA binding"/>
    <property type="evidence" value="ECO:0007669"/>
    <property type="project" value="InterPro"/>
</dbReference>
<sequence>MSDTTDTSYSRSDSSTKNIRRARPQGGKTKFERDIDAAINRGASNCRNLMHWQTVSRPDQTGAMTWTDVEVKSSRQILKMMAPGPAKCMCERRACQWAWTGNWNHKGMYTTQWVLEGMEQKGIPTSKEKEVARYSAKKVWPLYHSVDESKLKCLISRFPEWHFVSAYSASHDHPLAHYSTKLASERLMDKLPKGTPECPKKYIDLNGNPASNAKFMERNPGTIILTLVECITPKDFINRATKWGPKYGKDGEQLWYDDVHIRDIPDQLAGMGNTIDGFISIHTTYYYDAAEICRLLEWAPNAIYYSSMHKFGAMAGKLNAGEQAWEKRQNSFGLWVTQRNVKTGEAYEHPDNAWWYEHDSRICGDAAMGWTMGELCEETYFFMAVNVPVKQARMSPKCYENRPTDRPTSTGAAQSKAQMMSSREVEVSMYGATVKAPIAVEHVELFDSMRKSVIGKSRGPKEFKDHVSRCKVAAKGNMSDSGVSIDAQQLSDLARLSFMIDFEDNYKGDSNMFSTAYATTIHADHLYKHGNGLVTMGTISVLSEMLMDAVDSKNWQMAGVKALRSGLGAAQRRGVLNSVK</sequence>
<feature type="region of interest" description="Disordered" evidence="1">
    <location>
        <begin position="1"/>
        <end position="29"/>
    </location>
</feature>
<feature type="domain" description="Alphavirus-like MT" evidence="2">
    <location>
        <begin position="164"/>
        <end position="362"/>
    </location>
</feature>
<dbReference type="GO" id="GO:0016556">
    <property type="term" value="P:mRNA modification"/>
    <property type="evidence" value="ECO:0007669"/>
    <property type="project" value="InterPro"/>
</dbReference>